<evidence type="ECO:0000313" key="1">
    <source>
        <dbReference type="EMBL" id="QOI90587.1"/>
    </source>
</evidence>
<organism evidence="1">
    <name type="scientific">Pyramimonas orientalis virus</name>
    <name type="common">PoV01</name>
    <dbReference type="NCBI Taxonomy" id="455367"/>
    <lineage>
        <taxon>Viruses</taxon>
        <taxon>Varidnaviria</taxon>
        <taxon>Bamfordvirae</taxon>
        <taxon>Nucleocytoviricota</taxon>
        <taxon>Megaviricetes</taxon>
        <taxon>Imitervirales</taxon>
        <taxon>Allomimiviridae</taxon>
        <taxon>Heliosvirus</taxon>
        <taxon>Heliosvirus raunefjordenense</taxon>
    </lineage>
</organism>
<protein>
    <submittedName>
        <fullName evidence="1">Uncharacterized protein</fullName>
    </submittedName>
</protein>
<sequence length="152" mass="17985">MTFQNVLENSLVLDLVLDNLVKEHFIKDSDVLDDINNLRNVFVHSKPIKDIIDERTKYVENAEHRYFIFTNRTNLLLIDHNMNKIVKTENECIESIQLLCNHIASNKDKLMKMRPKMQLSVEKTKNEIMKMNKNTTFKAKYGNILYEQLINN</sequence>
<accession>A0A7M3UPB0</accession>
<proteinExistence type="predicted"/>
<reference evidence="1" key="1">
    <citation type="submission" date="2020-06" db="EMBL/GenBank/DDBJ databases">
        <title>Lateral gene transfer of anion-conducting channel rhodopsins between green algae and giant viruses.</title>
        <authorList>
            <person name="Rozenberg A."/>
            <person name="Oppermann J."/>
            <person name="Wietek J."/>
            <person name="Fernandez Lahore R.G."/>
            <person name="Sandaa R.-A."/>
            <person name="Bratbak G."/>
            <person name="Hegemann P."/>
            <person name="Beja O."/>
        </authorList>
    </citation>
    <scope>NUCLEOTIDE SEQUENCE</scope>
    <source>
        <strain evidence="1">01B</strain>
    </source>
</reference>
<name>A0A7M3UPB0_POV01</name>
<organismHost>
    <name type="scientific">Pyramimonas plurioculata</name>
    <dbReference type="NCBI Taxonomy" id="36893"/>
</organismHost>
<dbReference type="EMBL" id="MT663541">
    <property type="protein sequence ID" value="QOI90587.1"/>
    <property type="molecule type" value="Genomic_DNA"/>
</dbReference>
<gene>
    <name evidence="1" type="ORF">HWQ62_00456</name>
</gene>